<evidence type="ECO:0000313" key="12">
    <source>
        <dbReference type="Proteomes" id="UP000094329"/>
    </source>
</evidence>
<dbReference type="Gene3D" id="1.25.40.10">
    <property type="entry name" value="Tetratricopeptide repeat domain"/>
    <property type="match status" value="1"/>
</dbReference>
<organism evidence="11 12">
    <name type="scientific">Piscirickettsia litoralis</name>
    <dbReference type="NCBI Taxonomy" id="1891921"/>
    <lineage>
        <taxon>Bacteria</taxon>
        <taxon>Pseudomonadati</taxon>
        <taxon>Pseudomonadota</taxon>
        <taxon>Gammaproteobacteria</taxon>
        <taxon>Thiotrichales</taxon>
        <taxon>Piscirickettsiaceae</taxon>
        <taxon>Piscirickettsia</taxon>
    </lineage>
</organism>
<keyword evidence="3 9" id="KW-0812">Transmembrane</keyword>
<evidence type="ECO:0000256" key="8">
    <source>
        <dbReference type="ARBA" id="ARBA00024235"/>
    </source>
</evidence>
<gene>
    <name evidence="11" type="ORF">BGC07_13975</name>
</gene>
<evidence type="ECO:0000256" key="7">
    <source>
        <dbReference type="ARBA" id="ARBA00024197"/>
    </source>
</evidence>
<evidence type="ECO:0000256" key="6">
    <source>
        <dbReference type="ARBA" id="ARBA00023186"/>
    </source>
</evidence>
<evidence type="ECO:0000256" key="4">
    <source>
        <dbReference type="ARBA" id="ARBA00022989"/>
    </source>
</evidence>
<evidence type="ECO:0000256" key="1">
    <source>
        <dbReference type="ARBA" id="ARBA00004401"/>
    </source>
</evidence>
<reference evidence="11 12" key="1">
    <citation type="submission" date="2016-08" db="EMBL/GenBank/DDBJ databases">
        <title>Draft genome sequence of Candidatus Piscirickettsia litoralis, from seawater.</title>
        <authorList>
            <person name="Wan X."/>
            <person name="Lee A.J."/>
            <person name="Hou S."/>
            <person name="Donachie S.P."/>
        </authorList>
    </citation>
    <scope>NUCLEOTIDE SEQUENCE [LARGE SCALE GENOMIC DNA]</scope>
    <source>
        <strain evidence="11 12">Y2</strain>
    </source>
</reference>
<dbReference type="Pfam" id="PF09976">
    <property type="entry name" value="TPR_21"/>
    <property type="match status" value="1"/>
</dbReference>
<comment type="similarity">
    <text evidence="7">Belongs to the YfgM family.</text>
</comment>
<dbReference type="InterPro" id="IPR026039">
    <property type="entry name" value="YfgM"/>
</dbReference>
<dbReference type="EMBL" id="MDTU01000001">
    <property type="protein sequence ID" value="ODN43802.1"/>
    <property type="molecule type" value="Genomic_DNA"/>
</dbReference>
<comment type="subcellular location">
    <subcellularLocation>
        <location evidence="1">Cell membrane</location>
        <topology evidence="1">Single-pass type II membrane protein</topology>
    </subcellularLocation>
</comment>
<keyword evidence="6" id="KW-0143">Chaperone</keyword>
<feature type="domain" description="Ancillary SecYEG translocon subunit/Cell division coordinator CpoB TPR" evidence="10">
    <location>
        <begin position="23"/>
        <end position="207"/>
    </location>
</feature>
<dbReference type="InterPro" id="IPR018704">
    <property type="entry name" value="SecYEG/CpoB_TPR"/>
</dbReference>
<dbReference type="PANTHER" id="PTHR38035">
    <property type="entry name" value="UPF0070 PROTEIN YFGM"/>
    <property type="match status" value="1"/>
</dbReference>
<dbReference type="SMART" id="SM00028">
    <property type="entry name" value="TPR"/>
    <property type="match status" value="3"/>
</dbReference>
<evidence type="ECO:0000256" key="9">
    <source>
        <dbReference type="SAM" id="Phobius"/>
    </source>
</evidence>
<dbReference type="RefSeq" id="WP_069313598.1">
    <property type="nucleotide sequence ID" value="NZ_MDTU01000001.1"/>
</dbReference>
<dbReference type="PIRSF" id="PIRSF006170">
    <property type="entry name" value="YfgM"/>
    <property type="match status" value="1"/>
</dbReference>
<protein>
    <recommendedName>
        <fullName evidence="8">Ancillary SecYEG translocon subunit</fullName>
    </recommendedName>
</protein>
<dbReference type="SUPFAM" id="SSF48452">
    <property type="entry name" value="TPR-like"/>
    <property type="match status" value="1"/>
</dbReference>
<dbReference type="Proteomes" id="UP000094329">
    <property type="component" value="Unassembled WGS sequence"/>
</dbReference>
<evidence type="ECO:0000256" key="5">
    <source>
        <dbReference type="ARBA" id="ARBA00023136"/>
    </source>
</evidence>
<keyword evidence="12" id="KW-1185">Reference proteome</keyword>
<dbReference type="PANTHER" id="PTHR38035:SF1">
    <property type="entry name" value="ANCILLARY SECYEG TRANSLOCON SUBUNIT"/>
    <property type="match status" value="1"/>
</dbReference>
<keyword evidence="2" id="KW-1003">Cell membrane</keyword>
<evidence type="ECO:0000256" key="2">
    <source>
        <dbReference type="ARBA" id="ARBA00022475"/>
    </source>
</evidence>
<evidence type="ECO:0000259" key="10">
    <source>
        <dbReference type="Pfam" id="PF09976"/>
    </source>
</evidence>
<dbReference type="InterPro" id="IPR019734">
    <property type="entry name" value="TPR_rpt"/>
</dbReference>
<evidence type="ECO:0000256" key="3">
    <source>
        <dbReference type="ARBA" id="ARBA00022692"/>
    </source>
</evidence>
<sequence length="217" mass="24301">MDAQIDVQRSDHSKKITQRIIAFVVVIIIVALIAVAGWQYSVYRENNHRAAASAQYEHLLKQVAANQSAAIVTAATALRNEYPKTPYATLASLFMAKAYVQQNELPKARAALEWALKENKTTALTGLVSVRLARVLIAEKQYQQAIELLTKAPESKQYQGMYDYVLAEAYQAKGEISQARDYYQKAEKLLVSDATLQSIVQMKMNNLPVQTHAEVKK</sequence>
<dbReference type="InterPro" id="IPR011990">
    <property type="entry name" value="TPR-like_helical_dom_sf"/>
</dbReference>
<accession>A0ABX3A4M3</accession>
<proteinExistence type="inferred from homology"/>
<evidence type="ECO:0000313" key="11">
    <source>
        <dbReference type="EMBL" id="ODN43802.1"/>
    </source>
</evidence>
<keyword evidence="5 9" id="KW-0472">Membrane</keyword>
<comment type="caution">
    <text evidence="11">The sequence shown here is derived from an EMBL/GenBank/DDBJ whole genome shotgun (WGS) entry which is preliminary data.</text>
</comment>
<name>A0ABX3A4M3_9GAMM</name>
<feature type="transmembrane region" description="Helical" evidence="9">
    <location>
        <begin position="20"/>
        <end position="40"/>
    </location>
</feature>
<keyword evidence="4 9" id="KW-1133">Transmembrane helix</keyword>